<dbReference type="PANTHER" id="PTHR30562">
    <property type="entry name" value="UVRC/OXIDOREDUCTASE"/>
    <property type="match status" value="1"/>
</dbReference>
<dbReference type="InterPro" id="IPR050066">
    <property type="entry name" value="UvrABC_protein_C"/>
</dbReference>
<dbReference type="SMART" id="SM00465">
    <property type="entry name" value="GIYc"/>
    <property type="match status" value="1"/>
</dbReference>
<proteinExistence type="inferred from homology"/>
<keyword evidence="3 6" id="KW-0228">DNA excision</keyword>
<evidence type="ECO:0000256" key="2">
    <source>
        <dbReference type="ARBA" id="ARBA00022763"/>
    </source>
</evidence>
<dbReference type="EMBL" id="MKIE01000005">
    <property type="protein sequence ID" value="OHW62061.1"/>
    <property type="molecule type" value="Genomic_DNA"/>
</dbReference>
<dbReference type="InterPro" id="IPR004791">
    <property type="entry name" value="UvrC"/>
</dbReference>
<feature type="domain" description="UVR" evidence="7">
    <location>
        <begin position="204"/>
        <end position="239"/>
    </location>
</feature>
<dbReference type="Pfam" id="PF08459">
    <property type="entry name" value="UvrC_RNaseH_dom"/>
    <property type="match status" value="1"/>
</dbReference>
<dbReference type="SUPFAM" id="SSF82771">
    <property type="entry name" value="GIY-YIG endonuclease"/>
    <property type="match status" value="1"/>
</dbReference>
<evidence type="ECO:0000259" key="8">
    <source>
        <dbReference type="PROSITE" id="PS50164"/>
    </source>
</evidence>
<dbReference type="GO" id="GO:0009432">
    <property type="term" value="P:SOS response"/>
    <property type="evidence" value="ECO:0007669"/>
    <property type="project" value="UniProtKB-UniRule"/>
</dbReference>
<keyword evidence="4 6" id="KW-0267">Excision nuclease</keyword>
<organism evidence="10 11">
    <name type="scientific">Andreesenia angusta</name>
    <dbReference type="NCBI Taxonomy" id="39480"/>
    <lineage>
        <taxon>Bacteria</taxon>
        <taxon>Bacillati</taxon>
        <taxon>Bacillota</taxon>
        <taxon>Tissierellia</taxon>
        <taxon>Tissierellales</taxon>
        <taxon>Gottschalkiaceae</taxon>
        <taxon>Andreesenia</taxon>
    </lineage>
</organism>
<evidence type="ECO:0000259" key="9">
    <source>
        <dbReference type="PROSITE" id="PS50165"/>
    </source>
</evidence>
<dbReference type="HAMAP" id="MF_00203">
    <property type="entry name" value="UvrC"/>
    <property type="match status" value="1"/>
</dbReference>
<dbReference type="AlphaFoldDB" id="A0A1S1V5X3"/>
<evidence type="ECO:0000259" key="7">
    <source>
        <dbReference type="PROSITE" id="PS50151"/>
    </source>
</evidence>
<dbReference type="InterPro" id="IPR000305">
    <property type="entry name" value="GIY-YIG_endonuc"/>
</dbReference>
<dbReference type="Pfam" id="PF02151">
    <property type="entry name" value="UVR"/>
    <property type="match status" value="1"/>
</dbReference>
<dbReference type="NCBIfam" id="NF001824">
    <property type="entry name" value="PRK00558.1-5"/>
    <property type="match status" value="1"/>
</dbReference>
<dbReference type="Pfam" id="PF14520">
    <property type="entry name" value="HHH_5"/>
    <property type="match status" value="1"/>
</dbReference>
<keyword evidence="1 6" id="KW-0963">Cytoplasm</keyword>
<dbReference type="InterPro" id="IPR001943">
    <property type="entry name" value="UVR_dom"/>
</dbReference>
<keyword evidence="11" id="KW-1185">Reference proteome</keyword>
<dbReference type="CDD" id="cd10434">
    <property type="entry name" value="GIY-YIG_UvrC_Cho"/>
    <property type="match status" value="1"/>
</dbReference>
<dbReference type="SUPFAM" id="SSF46600">
    <property type="entry name" value="C-terminal UvrC-binding domain of UvrB"/>
    <property type="match status" value="1"/>
</dbReference>
<dbReference type="Gene3D" id="3.40.1440.10">
    <property type="entry name" value="GIY-YIG endonuclease"/>
    <property type="match status" value="1"/>
</dbReference>
<dbReference type="STRING" id="39480.EUAN_15090"/>
<comment type="function">
    <text evidence="6">The UvrABC repair system catalyzes the recognition and processing of DNA lesions. UvrC both incises the 5' and 3' sides of the lesion. The N-terminal half is responsible for the 3' incision and the C-terminal half is responsible for the 5' incision.</text>
</comment>
<reference evidence="10 11" key="1">
    <citation type="submission" date="2016-09" db="EMBL/GenBank/DDBJ databases">
        <title>Genome sequence of Eubacterium angustum.</title>
        <authorList>
            <person name="Poehlein A."/>
            <person name="Daniel R."/>
        </authorList>
    </citation>
    <scope>NUCLEOTIDE SEQUENCE [LARGE SCALE GENOMIC DNA]</scope>
    <source>
        <strain evidence="10 11">DSM 1989</strain>
    </source>
</reference>
<keyword evidence="2 6" id="KW-0227">DNA damage</keyword>
<comment type="caution">
    <text evidence="10">The sequence shown here is derived from an EMBL/GenBank/DDBJ whole genome shotgun (WGS) entry which is preliminary data.</text>
</comment>
<evidence type="ECO:0000256" key="6">
    <source>
        <dbReference type="HAMAP-Rule" id="MF_00203"/>
    </source>
</evidence>
<evidence type="ECO:0000313" key="11">
    <source>
        <dbReference type="Proteomes" id="UP000180254"/>
    </source>
</evidence>
<dbReference type="Pfam" id="PF22920">
    <property type="entry name" value="UvrC_RNaseH"/>
    <property type="match status" value="1"/>
</dbReference>
<dbReference type="InterPro" id="IPR036876">
    <property type="entry name" value="UVR_dom_sf"/>
</dbReference>
<accession>A0A1S1V5X3</accession>
<comment type="subunit">
    <text evidence="6">Interacts with UvrB in an incision complex.</text>
</comment>
<protein>
    <recommendedName>
        <fullName evidence="6">UvrABC system protein C</fullName>
        <shortName evidence="6">Protein UvrC</shortName>
    </recommendedName>
    <alternativeName>
        <fullName evidence="6">Excinuclease ABC subunit C</fullName>
    </alternativeName>
</protein>
<evidence type="ECO:0000256" key="3">
    <source>
        <dbReference type="ARBA" id="ARBA00022769"/>
    </source>
</evidence>
<dbReference type="Proteomes" id="UP000180254">
    <property type="component" value="Unassembled WGS sequence"/>
</dbReference>
<name>A0A1S1V5X3_9FIRM</name>
<dbReference type="InterPro" id="IPR038476">
    <property type="entry name" value="UvrC_RNase_H_dom_sf"/>
</dbReference>
<sequence length="621" mass="71100">MFDIREELKSLPKLPGVYIMKNELEEIIYVGKAVSLKNRVSQYFQSGKSHSQKTKVMVSNIDHFEYIITDTEMEALILEANLIKKHKPKYNILLRDDKQYPYIVVTTDERYPRVIKTRSKKKRGGRYFGPYTNATAVNDVIDIIGECYKLRTCSLNLDRGPRLKRPCLNYHIGKCPGPCFKEIDEIEYGEMVREVIMFLEGKGSKLVSEIESKMMEAAEKLEFEEAVKYRDRLESLRAIVEKQKIVRDDSLDQDVIGIARGLDEACVQIFYIRSGKIVGREDYMLDNTEGLSKGELLSSFIKQFYLTASHIPKEILVEEEFLDLELLEGWLSGLKGKKSHVTVPKRGERADLMEMVKKNAFESLKKNSTKIRASKDDSTLALDELKSCLGLEKIPLRIEAYDISNTQGVNSVGSMVVFQNGKSSKKDYRKFKIKYVKGPDDYSSLEEVLERRFRRGIEELEESKKREIAIENFSVFPDLIMMDGGKGQVNTAKKVLKKLGFEIPVCGMVKDDAHRTRGLIYENEEIEFAKNSPAFKLISRIQDEAHRFAIGYHRELMNKQMIKSVLDTAPGIGAVRKKNLLAHFGSIANIKSADIESLSKVEGMNLKVASELYEYFRKRQG</sequence>
<feature type="domain" description="GIY-YIG" evidence="8">
    <location>
        <begin position="13"/>
        <end position="92"/>
    </location>
</feature>
<dbReference type="PROSITE" id="PS50151">
    <property type="entry name" value="UVR"/>
    <property type="match status" value="1"/>
</dbReference>
<dbReference type="Gene3D" id="4.10.860.10">
    <property type="entry name" value="UVR domain"/>
    <property type="match status" value="1"/>
</dbReference>
<dbReference type="NCBIfam" id="TIGR00194">
    <property type="entry name" value="uvrC"/>
    <property type="match status" value="1"/>
</dbReference>
<keyword evidence="5 6" id="KW-0234">DNA repair</keyword>
<dbReference type="GO" id="GO:0009380">
    <property type="term" value="C:excinuclease repair complex"/>
    <property type="evidence" value="ECO:0007669"/>
    <property type="project" value="InterPro"/>
</dbReference>
<dbReference type="OrthoDB" id="9804933at2"/>
<evidence type="ECO:0000256" key="5">
    <source>
        <dbReference type="ARBA" id="ARBA00023204"/>
    </source>
</evidence>
<dbReference type="PROSITE" id="PS50165">
    <property type="entry name" value="UVRC"/>
    <property type="match status" value="1"/>
</dbReference>
<dbReference type="InterPro" id="IPR010994">
    <property type="entry name" value="RuvA_2-like"/>
</dbReference>
<dbReference type="InterPro" id="IPR035901">
    <property type="entry name" value="GIY-YIG_endonuc_sf"/>
</dbReference>
<comment type="similarity">
    <text evidence="6">Belongs to the UvrC family.</text>
</comment>
<feature type="domain" description="UvrC family homology region profile" evidence="9">
    <location>
        <begin position="255"/>
        <end position="496"/>
    </location>
</feature>
<dbReference type="GO" id="GO:0009381">
    <property type="term" value="F:excinuclease ABC activity"/>
    <property type="evidence" value="ECO:0007669"/>
    <property type="project" value="UniProtKB-UniRule"/>
</dbReference>
<dbReference type="SUPFAM" id="SSF47781">
    <property type="entry name" value="RuvA domain 2-like"/>
    <property type="match status" value="1"/>
</dbReference>
<dbReference type="RefSeq" id="WP_071063427.1">
    <property type="nucleotide sequence ID" value="NZ_MKIE01000005.1"/>
</dbReference>
<dbReference type="PROSITE" id="PS50164">
    <property type="entry name" value="GIY_YIG"/>
    <property type="match status" value="1"/>
</dbReference>
<dbReference type="Gene3D" id="1.10.150.20">
    <property type="entry name" value="5' to 3' exonuclease, C-terminal subdomain"/>
    <property type="match status" value="1"/>
</dbReference>
<dbReference type="PANTHER" id="PTHR30562:SF1">
    <property type="entry name" value="UVRABC SYSTEM PROTEIN C"/>
    <property type="match status" value="1"/>
</dbReference>
<keyword evidence="6" id="KW-0742">SOS response</keyword>
<dbReference type="GO" id="GO:0003677">
    <property type="term" value="F:DNA binding"/>
    <property type="evidence" value="ECO:0007669"/>
    <property type="project" value="UniProtKB-UniRule"/>
</dbReference>
<dbReference type="InterPro" id="IPR047296">
    <property type="entry name" value="GIY-YIG_UvrC_Cho"/>
</dbReference>
<dbReference type="GO" id="GO:0005737">
    <property type="term" value="C:cytoplasm"/>
    <property type="evidence" value="ECO:0007669"/>
    <property type="project" value="UniProtKB-SubCell"/>
</dbReference>
<dbReference type="InterPro" id="IPR001162">
    <property type="entry name" value="UvrC_RNase_H_dom"/>
</dbReference>
<evidence type="ECO:0000313" key="10">
    <source>
        <dbReference type="EMBL" id="OHW62061.1"/>
    </source>
</evidence>
<dbReference type="Gene3D" id="3.30.420.340">
    <property type="entry name" value="UvrC, RNAse H endonuclease domain"/>
    <property type="match status" value="1"/>
</dbReference>
<evidence type="ECO:0000256" key="4">
    <source>
        <dbReference type="ARBA" id="ARBA00022881"/>
    </source>
</evidence>
<dbReference type="Pfam" id="PF01541">
    <property type="entry name" value="GIY-YIG"/>
    <property type="match status" value="1"/>
</dbReference>
<evidence type="ECO:0000256" key="1">
    <source>
        <dbReference type="ARBA" id="ARBA00022490"/>
    </source>
</evidence>
<dbReference type="FunFam" id="3.40.1440.10:FF:000001">
    <property type="entry name" value="UvrABC system protein C"/>
    <property type="match status" value="1"/>
</dbReference>
<comment type="subcellular location">
    <subcellularLocation>
        <location evidence="6">Cytoplasm</location>
    </subcellularLocation>
</comment>
<gene>
    <name evidence="6 10" type="primary">uvrC</name>
    <name evidence="10" type="ORF">EUAN_15090</name>
</gene>
<dbReference type="GO" id="GO:0006289">
    <property type="term" value="P:nucleotide-excision repair"/>
    <property type="evidence" value="ECO:0007669"/>
    <property type="project" value="UniProtKB-UniRule"/>
</dbReference>